<evidence type="ECO:0000256" key="1">
    <source>
        <dbReference type="ARBA" id="ARBA00038087"/>
    </source>
</evidence>
<dbReference type="GeneID" id="80802314"/>
<reference evidence="6" key="1">
    <citation type="submission" date="2017-09" db="EMBL/GenBank/DDBJ databases">
        <title>FDA dAtabase for Regulatory Grade micrObial Sequences (FDA-ARGOS): Supporting development and validation of Infectious Disease Dx tests.</title>
        <authorList>
            <person name="Minogue T."/>
            <person name="Wolcott M."/>
            <person name="Wasieloski L."/>
            <person name="Aguilar W."/>
            <person name="Moore D."/>
            <person name="Tallon L."/>
            <person name="Sadzewicz L."/>
            <person name="Ott S."/>
            <person name="Zhao X."/>
            <person name="Nagaraj S."/>
            <person name="Vavikolanu K."/>
            <person name="Aluvathingal J."/>
            <person name="Nadendla S."/>
            <person name="Sichtig H."/>
        </authorList>
    </citation>
    <scope>NUCLEOTIDE SEQUENCE [LARGE SCALE GENOMIC DNA]</scope>
    <source>
        <strain evidence="6">FDAARGOS_394</strain>
    </source>
</reference>
<comment type="caution">
    <text evidence="5">The sequence shown here is derived from an EMBL/GenBank/DDBJ whole genome shotgun (WGS) entry which is preliminary data.</text>
</comment>
<dbReference type="AlphaFoldDB" id="A0A2A7UXT0"/>
<dbReference type="STRING" id="1219032.GCA_001515545_00754"/>
<name>A0A2A7UXT0_COMTR</name>
<evidence type="ECO:0000259" key="3">
    <source>
        <dbReference type="Pfam" id="PF26078"/>
    </source>
</evidence>
<sequence length="344" mass="36626">MPFETPNLPLLVSRTSADLEGSAGLRRSDSAVLARVHPAAVYGLYQYLDWQYRQLFPDTAEEEALLRHGSSRGVYRKEPTHAGGVALFVGSTDAVVDAGTRLERDGVLYEVQAGVILVGGAAVATIRAVDAGVQGNQSAGAVLQLVSPVLGVESSVTVGAVGITGGTDVEELEDCRARVMARFRNVPHGGSADDYVSWATDQPGVTRAWCRRNWVGPGTVGVFVVNDAAADITLPAADLDRIKAALEALRPVTPELVVRSPVLRPVVYRIDLTPDEPRVRAAVEKALQQLHDRESDLGARMLWTHMGEAISGAAGEKDHTLVQPADDVVPAAGELLVYGGVEWL</sequence>
<dbReference type="Proteomes" id="UP000220246">
    <property type="component" value="Unassembled WGS sequence"/>
</dbReference>
<feature type="domain" description="Baseplate J-like C-terminal" evidence="4">
    <location>
        <begin position="270"/>
        <end position="343"/>
    </location>
</feature>
<dbReference type="RefSeq" id="WP_066533605.1">
    <property type="nucleotide sequence ID" value="NZ_PDEA01000001.1"/>
</dbReference>
<organism evidence="5 6">
    <name type="scientific">Comamonas terrigena</name>
    <dbReference type="NCBI Taxonomy" id="32013"/>
    <lineage>
        <taxon>Bacteria</taxon>
        <taxon>Pseudomonadati</taxon>
        <taxon>Pseudomonadota</taxon>
        <taxon>Betaproteobacteria</taxon>
        <taxon>Burkholderiales</taxon>
        <taxon>Comamonadaceae</taxon>
        <taxon>Comamonas</taxon>
    </lineage>
</organism>
<dbReference type="InterPro" id="IPR058530">
    <property type="entry name" value="Baseplate_J-like_C"/>
</dbReference>
<dbReference type="EMBL" id="PDEA01000001">
    <property type="protein sequence ID" value="PEH90058.1"/>
    <property type="molecule type" value="Genomic_DNA"/>
</dbReference>
<feature type="domain" description="Baseplate protein J-like barrel" evidence="2">
    <location>
        <begin position="87"/>
        <end position="165"/>
    </location>
</feature>
<dbReference type="OrthoDB" id="7565172at2"/>
<accession>A0A2A7UXT0</accession>
<proteinExistence type="inferred from homology"/>
<dbReference type="InterPro" id="IPR052399">
    <property type="entry name" value="Phage_Baseplate_Assmbl_Protein"/>
</dbReference>
<evidence type="ECO:0000259" key="4">
    <source>
        <dbReference type="Pfam" id="PF26079"/>
    </source>
</evidence>
<comment type="similarity">
    <text evidence="1">Belongs to the Mu gp47/PBSX XkdT family.</text>
</comment>
<dbReference type="Pfam" id="PF26078">
    <property type="entry name" value="Baseplate_J_M"/>
    <property type="match status" value="1"/>
</dbReference>
<dbReference type="Pfam" id="PF04865">
    <property type="entry name" value="Baseplate_J"/>
    <property type="match status" value="1"/>
</dbReference>
<gene>
    <name evidence="5" type="ORF">CRM82_16980</name>
</gene>
<evidence type="ECO:0000313" key="5">
    <source>
        <dbReference type="EMBL" id="PEH90058.1"/>
    </source>
</evidence>
<dbReference type="PANTHER" id="PTHR37829">
    <property type="entry name" value="PHAGE-LIKE ELEMENT PBSX PROTEIN XKDT"/>
    <property type="match status" value="1"/>
</dbReference>
<keyword evidence="6" id="KW-1185">Reference proteome</keyword>
<protein>
    <submittedName>
        <fullName evidence="5">Baseplate J protein</fullName>
    </submittedName>
</protein>
<feature type="domain" description="Baseplate J-like central" evidence="3">
    <location>
        <begin position="187"/>
        <end position="258"/>
    </location>
</feature>
<dbReference type="PANTHER" id="PTHR37829:SF3">
    <property type="entry name" value="PROTEIN JAYE-RELATED"/>
    <property type="match status" value="1"/>
</dbReference>
<dbReference type="InterPro" id="IPR006949">
    <property type="entry name" value="Barrel_Baseplate_J-like"/>
</dbReference>
<dbReference type="InterPro" id="IPR058531">
    <property type="entry name" value="Baseplate_J_M"/>
</dbReference>
<evidence type="ECO:0000259" key="2">
    <source>
        <dbReference type="Pfam" id="PF04865"/>
    </source>
</evidence>
<dbReference type="Pfam" id="PF26079">
    <property type="entry name" value="Baseplate_J_C"/>
    <property type="match status" value="1"/>
</dbReference>
<evidence type="ECO:0000313" key="6">
    <source>
        <dbReference type="Proteomes" id="UP000220246"/>
    </source>
</evidence>